<dbReference type="Pfam" id="PF00675">
    <property type="entry name" value="Peptidase_M16"/>
    <property type="match status" value="1"/>
</dbReference>
<comment type="similarity">
    <text evidence="1 2">Belongs to the peptidase M16 family.</text>
</comment>
<gene>
    <name evidence="5" type="ORF">OS242_01145</name>
</gene>
<comment type="caution">
    <text evidence="5">The sequence shown here is derived from an EMBL/GenBank/DDBJ whole genome shotgun (WGS) entry which is preliminary data.</text>
</comment>
<keyword evidence="6" id="KW-1185">Reference proteome</keyword>
<dbReference type="Gene3D" id="3.30.830.10">
    <property type="entry name" value="Metalloenzyme, LuxS/M16 peptidase-like"/>
    <property type="match status" value="2"/>
</dbReference>
<evidence type="ECO:0000259" key="4">
    <source>
        <dbReference type="Pfam" id="PF05193"/>
    </source>
</evidence>
<dbReference type="EMBL" id="JAPMLT010000001">
    <property type="protein sequence ID" value="MCX7568573.1"/>
    <property type="molecule type" value="Genomic_DNA"/>
</dbReference>
<evidence type="ECO:0000256" key="2">
    <source>
        <dbReference type="RuleBase" id="RU004447"/>
    </source>
</evidence>
<dbReference type="Pfam" id="PF05193">
    <property type="entry name" value="Peptidase_M16_C"/>
    <property type="match status" value="1"/>
</dbReference>
<feature type="domain" description="Peptidase M16 C-terminal" evidence="4">
    <location>
        <begin position="167"/>
        <end position="338"/>
    </location>
</feature>
<dbReference type="PANTHER" id="PTHR11851">
    <property type="entry name" value="METALLOPROTEASE"/>
    <property type="match status" value="1"/>
</dbReference>
<dbReference type="InterPro" id="IPR011765">
    <property type="entry name" value="Pept_M16_N"/>
</dbReference>
<accession>A0ABT3WV65</accession>
<proteinExistence type="inferred from homology"/>
<sequence>MIYREVLSNGMRVVIEEIASVRSVSLGIWVGTGSRDENPATNGITHFIEHMMFKGTEKLSARQIAEMFDGIGGQVNAFTSKEYTCYYAKVLDEHFGLAMSTLADMLLRSKFAEEELVKERRVIIEEIKMYEDAPDDLVHDMIAEVVYPDHALGYNILGTEESLNSFRQQDFFQYMQQNYTTDNIVIAIAGNVKHREALQLVEALFGDLPQTRVQRQDKAATFSSGKAIRNKGTEQAHILLAAPGFAYDHEMIYPTILFNNVLGGSSSSRLFQDIREERGLAYSIYSYHTAYKETGMFGLYVGTGPERAQMVTDLCGEILADIAAKGITEEELNKAKEQVKGSLMLSLESTSSRMSRLGKNELLGRHVTLDDLVEKIKKVELDQVNAAAKQMLGGTFAMAAVGPFDDLRAPNENA</sequence>
<dbReference type="RefSeq" id="WP_267149816.1">
    <property type="nucleotide sequence ID" value="NZ_JAPMLT010000001.1"/>
</dbReference>
<dbReference type="PROSITE" id="PS00143">
    <property type="entry name" value="INSULINASE"/>
    <property type="match status" value="1"/>
</dbReference>
<dbReference type="Proteomes" id="UP001208017">
    <property type="component" value="Unassembled WGS sequence"/>
</dbReference>
<evidence type="ECO:0000313" key="6">
    <source>
        <dbReference type="Proteomes" id="UP001208017"/>
    </source>
</evidence>
<protein>
    <submittedName>
        <fullName evidence="5">Pitrilysin family protein</fullName>
    </submittedName>
</protein>
<dbReference type="InterPro" id="IPR050361">
    <property type="entry name" value="MPP/UQCRC_Complex"/>
</dbReference>
<reference evidence="5 6" key="1">
    <citation type="submission" date="2022-11" db="EMBL/GenBank/DDBJ databases">
        <title>Study of microbial diversity in lake waters.</title>
        <authorList>
            <person name="Zhang J."/>
        </authorList>
    </citation>
    <scope>NUCLEOTIDE SEQUENCE [LARGE SCALE GENOMIC DNA]</scope>
    <source>
        <strain evidence="5 6">DT12</strain>
    </source>
</reference>
<dbReference type="SUPFAM" id="SSF63411">
    <property type="entry name" value="LuxS/MPP-like metallohydrolase"/>
    <property type="match status" value="2"/>
</dbReference>
<dbReference type="InterPro" id="IPR011249">
    <property type="entry name" value="Metalloenz_LuxS/M16"/>
</dbReference>
<dbReference type="InterPro" id="IPR001431">
    <property type="entry name" value="Pept_M16_Zn_BS"/>
</dbReference>
<name>A0ABT3WV65_9BACL</name>
<organism evidence="5 6">
    <name type="scientific">Tumebacillus lacus</name>
    <dbReference type="NCBI Taxonomy" id="2995335"/>
    <lineage>
        <taxon>Bacteria</taxon>
        <taxon>Bacillati</taxon>
        <taxon>Bacillota</taxon>
        <taxon>Bacilli</taxon>
        <taxon>Bacillales</taxon>
        <taxon>Alicyclobacillaceae</taxon>
        <taxon>Tumebacillus</taxon>
    </lineage>
</organism>
<evidence type="ECO:0000313" key="5">
    <source>
        <dbReference type="EMBL" id="MCX7568573.1"/>
    </source>
</evidence>
<dbReference type="InterPro" id="IPR007863">
    <property type="entry name" value="Peptidase_M16_C"/>
</dbReference>
<dbReference type="PANTHER" id="PTHR11851:SF49">
    <property type="entry name" value="MITOCHONDRIAL-PROCESSING PEPTIDASE SUBUNIT ALPHA"/>
    <property type="match status" value="1"/>
</dbReference>
<evidence type="ECO:0000259" key="3">
    <source>
        <dbReference type="Pfam" id="PF00675"/>
    </source>
</evidence>
<evidence type="ECO:0000256" key="1">
    <source>
        <dbReference type="ARBA" id="ARBA00007261"/>
    </source>
</evidence>
<feature type="domain" description="Peptidase M16 N-terminal" evidence="3">
    <location>
        <begin position="12"/>
        <end position="159"/>
    </location>
</feature>